<name>A0A422N2R9_TRYRA</name>
<proteinExistence type="predicted"/>
<dbReference type="RefSeq" id="XP_029235382.1">
    <property type="nucleotide sequence ID" value="XM_029384823.1"/>
</dbReference>
<feature type="region of interest" description="Disordered" evidence="1">
    <location>
        <begin position="321"/>
        <end position="348"/>
    </location>
</feature>
<evidence type="ECO:0000256" key="1">
    <source>
        <dbReference type="SAM" id="MobiDB-lite"/>
    </source>
</evidence>
<sequence length="348" mass="39368">MPPPDGARASMHIDALAVLDTIRRTEKLIEKFRQLKKHGGSRAELGRLRAEINELKAFQAKLLARKGEEKGFYEQYEALHATLPRSDGLMMTPHFRSDGRPCETVDAAVQVGGTPVLRGGYAAEQKRGPTETAPLDVAQPFAYAASSVHNYRRHRSVAFAVVLAEAHMRREIVHKCDKRRLKLISRFREGCIIIALSTKHGASHVLSKPESLTSTMNTTRSSSYIQPAPQNPHISTSPTVLEPRQLHHKHIPHATQREEHVASNSSSRHLEEQYTNAYSDPCIFSSSLDIKKTQTTQTLDDKAHIHNVDQKWTKRKLNYEEEVKRRAEEEAAKRRAEEEAAKRRAEEE</sequence>
<keyword evidence="3" id="KW-1185">Reference proteome</keyword>
<feature type="compositionally biased region" description="Polar residues" evidence="1">
    <location>
        <begin position="262"/>
        <end position="273"/>
    </location>
</feature>
<dbReference type="GeneID" id="40331995"/>
<dbReference type="Proteomes" id="UP000283634">
    <property type="component" value="Unassembled WGS sequence"/>
</dbReference>
<protein>
    <submittedName>
        <fullName evidence="2">Kinetoplast DNA-associated protein</fullName>
    </submittedName>
</protein>
<dbReference type="OrthoDB" id="253012at2759"/>
<feature type="non-terminal residue" evidence="2">
    <location>
        <position position="348"/>
    </location>
</feature>
<accession>A0A422N2R9</accession>
<organism evidence="2 3">
    <name type="scientific">Trypanosoma rangeli</name>
    <dbReference type="NCBI Taxonomy" id="5698"/>
    <lineage>
        <taxon>Eukaryota</taxon>
        <taxon>Discoba</taxon>
        <taxon>Euglenozoa</taxon>
        <taxon>Kinetoplastea</taxon>
        <taxon>Metakinetoplastina</taxon>
        <taxon>Trypanosomatida</taxon>
        <taxon>Trypanosomatidae</taxon>
        <taxon>Trypanosoma</taxon>
        <taxon>Herpetosoma</taxon>
    </lineage>
</organism>
<feature type="region of interest" description="Disordered" evidence="1">
    <location>
        <begin position="250"/>
        <end position="273"/>
    </location>
</feature>
<dbReference type="EMBL" id="MKGL01000365">
    <property type="protein sequence ID" value="RNE99768.1"/>
    <property type="molecule type" value="Genomic_DNA"/>
</dbReference>
<comment type="caution">
    <text evidence="2">The sequence shown here is derived from an EMBL/GenBank/DDBJ whole genome shotgun (WGS) entry which is preliminary data.</text>
</comment>
<reference evidence="2 3" key="1">
    <citation type="journal article" date="2018" name="BMC Genomics">
        <title>Genomic comparison of Trypanosoma conorhini and Trypanosoma rangeli to Trypanosoma cruzi strains of high and low virulence.</title>
        <authorList>
            <person name="Bradwell K.R."/>
            <person name="Koparde V.N."/>
            <person name="Matveyev A.V."/>
            <person name="Serrano M.G."/>
            <person name="Alves J.M."/>
            <person name="Parikh H."/>
            <person name="Huang B."/>
            <person name="Lee V."/>
            <person name="Espinosa-Alvarez O."/>
            <person name="Ortiz P.A."/>
            <person name="Costa-Martins A.G."/>
            <person name="Teixeira M.M."/>
            <person name="Buck G.A."/>
        </authorList>
    </citation>
    <scope>NUCLEOTIDE SEQUENCE [LARGE SCALE GENOMIC DNA]</scope>
    <source>
        <strain evidence="2 3">AM80</strain>
    </source>
</reference>
<dbReference type="AlphaFoldDB" id="A0A422N2R9"/>
<evidence type="ECO:0000313" key="3">
    <source>
        <dbReference type="Proteomes" id="UP000283634"/>
    </source>
</evidence>
<evidence type="ECO:0000313" key="2">
    <source>
        <dbReference type="EMBL" id="RNE99768.1"/>
    </source>
</evidence>
<gene>
    <name evidence="2" type="ORF">TraAM80_08062</name>
</gene>